<evidence type="ECO:0000313" key="1">
    <source>
        <dbReference type="EMBL" id="SKA13786.1"/>
    </source>
</evidence>
<proteinExistence type="predicted"/>
<reference evidence="1 2" key="1">
    <citation type="submission" date="2017-02" db="EMBL/GenBank/DDBJ databases">
        <authorList>
            <person name="Peterson S.W."/>
        </authorList>
    </citation>
    <scope>NUCLEOTIDE SEQUENCE [LARGE SCALE GENOMIC DNA]</scope>
    <source>
        <strain evidence="1 2">ATCC 700028</strain>
    </source>
</reference>
<dbReference type="Proteomes" id="UP000191153">
    <property type="component" value="Unassembled WGS sequence"/>
</dbReference>
<accession>A0A1T4RDB6</accession>
<sequence length="71" mass="8454">MTEKKMNELITKFLNDLDKQLEEGEKNGYIKIPLPTKMTQTIKYHKNHKAGQNLSLDFLFNEEFFKSINYL</sequence>
<protein>
    <submittedName>
        <fullName evidence="1">Uncharacterized protein</fullName>
    </submittedName>
</protein>
<organism evidence="1 2">
    <name type="scientific">Cetobacterium ceti</name>
    <dbReference type="NCBI Taxonomy" id="180163"/>
    <lineage>
        <taxon>Bacteria</taxon>
        <taxon>Fusobacteriati</taxon>
        <taxon>Fusobacteriota</taxon>
        <taxon>Fusobacteriia</taxon>
        <taxon>Fusobacteriales</taxon>
        <taxon>Fusobacteriaceae</taxon>
        <taxon>Cetobacterium</taxon>
    </lineage>
</organism>
<dbReference type="RefSeq" id="WP_078695036.1">
    <property type="nucleotide sequence ID" value="NZ_FUWX01000059.1"/>
</dbReference>
<dbReference type="EMBL" id="FUWX01000059">
    <property type="protein sequence ID" value="SKA13786.1"/>
    <property type="molecule type" value="Genomic_DNA"/>
</dbReference>
<keyword evidence="2" id="KW-1185">Reference proteome</keyword>
<dbReference type="STRING" id="180163.SAMN02745174_02648"/>
<evidence type="ECO:0000313" key="2">
    <source>
        <dbReference type="Proteomes" id="UP000191153"/>
    </source>
</evidence>
<name>A0A1T4RDB6_9FUSO</name>
<dbReference type="AlphaFoldDB" id="A0A1T4RDB6"/>
<gene>
    <name evidence="1" type="ORF">SAMN02745174_02648</name>
</gene>